<accession>A0A5S6QMI9</accession>
<dbReference type="AlphaFoldDB" id="A0A5S6QMI9"/>
<evidence type="ECO:0000256" key="2">
    <source>
        <dbReference type="ARBA" id="ARBA00005441"/>
    </source>
</evidence>
<evidence type="ECO:0000256" key="5">
    <source>
        <dbReference type="ARBA" id="ARBA00022919"/>
    </source>
</evidence>
<evidence type="ECO:0000256" key="10">
    <source>
        <dbReference type="SAM" id="Phobius"/>
    </source>
</evidence>
<sequence>MSKKGTTSKWKEKISKRRNDEASSAYGQQAEQQVAVRTLSNDKIDASLLELGKLALAFVILFMATMSNGLVMGYTHQYAVKYINKTEPLADSLFEVIPLVPWTWLAADVCTGATAIVSFLVLLFHRQRIVILRRAALVAAFLYCLRSITLLSTYLPPPFPSDPLRCLPAIDIKQEPTEYLTRAFLLVAKMGSSSDGKLILCGDTIFSGHTMVVVVSYWFLKHYCPDPLRPMALLIVLPLALLAIVCLIVSRQHYTVDVVVAIFLSVPILKVYHFWLREKSRRYVKGVAGILHPLHNLFVFFESNKEDGPVGNELCWPLPWPECLIAYFQGLNRIRLPSEQCV</sequence>
<evidence type="ECO:0000256" key="8">
    <source>
        <dbReference type="ARBA" id="ARBA00023136"/>
    </source>
</evidence>
<protein>
    <submittedName>
        <fullName evidence="13 14">PAP2_C domain-containing protein</fullName>
    </submittedName>
</protein>
<feature type="region of interest" description="Disordered" evidence="9">
    <location>
        <begin position="1"/>
        <end position="26"/>
    </location>
</feature>
<feature type="transmembrane region" description="Helical" evidence="10">
    <location>
        <begin position="136"/>
        <end position="155"/>
    </location>
</feature>
<evidence type="ECO:0000313" key="12">
    <source>
        <dbReference type="Proteomes" id="UP000046395"/>
    </source>
</evidence>
<comment type="similarity">
    <text evidence="2">Belongs to the sphingomyelin synthase family.</text>
</comment>
<dbReference type="WBParaSite" id="TMUE_2000008077.3">
    <property type="protein sequence ID" value="TMUE_2000008077.3"/>
    <property type="gene ID" value="WBGene00290724"/>
</dbReference>
<feature type="transmembrane region" description="Helical" evidence="10">
    <location>
        <begin position="256"/>
        <end position="275"/>
    </location>
</feature>
<evidence type="ECO:0000259" key="11">
    <source>
        <dbReference type="Pfam" id="PF14360"/>
    </source>
</evidence>
<reference evidence="12" key="1">
    <citation type="submission" date="2013-11" db="EMBL/GenBank/DDBJ databases">
        <authorList>
            <person name="Aslett M."/>
        </authorList>
    </citation>
    <scope>NUCLEOTIDE SEQUENCE [LARGE SCALE GENOMIC DNA]</scope>
    <source>
        <strain evidence="12">Edinburgh</strain>
    </source>
</reference>
<dbReference type="GO" id="GO:0005789">
    <property type="term" value="C:endoplasmic reticulum membrane"/>
    <property type="evidence" value="ECO:0007669"/>
    <property type="project" value="TreeGrafter"/>
</dbReference>
<evidence type="ECO:0000256" key="6">
    <source>
        <dbReference type="ARBA" id="ARBA00022989"/>
    </source>
</evidence>
<dbReference type="GO" id="GO:0047493">
    <property type="term" value="F:ceramide cholinephosphotransferase activity"/>
    <property type="evidence" value="ECO:0007669"/>
    <property type="project" value="TreeGrafter"/>
</dbReference>
<dbReference type="Pfam" id="PF14360">
    <property type="entry name" value="PAP2_C"/>
    <property type="match status" value="1"/>
</dbReference>
<feature type="domain" description="Sphingomyelin synthase-like" evidence="11">
    <location>
        <begin position="201"/>
        <end position="273"/>
    </location>
</feature>
<reference evidence="13" key="3">
    <citation type="submission" date="2019-12" db="UniProtKB">
        <authorList>
            <consortium name="WormBaseParasite"/>
        </authorList>
    </citation>
    <scope>IDENTIFICATION</scope>
</reference>
<organism evidence="12 13">
    <name type="scientific">Trichuris muris</name>
    <name type="common">Mouse whipworm</name>
    <dbReference type="NCBI Taxonomy" id="70415"/>
    <lineage>
        <taxon>Eukaryota</taxon>
        <taxon>Metazoa</taxon>
        <taxon>Ecdysozoa</taxon>
        <taxon>Nematoda</taxon>
        <taxon>Enoplea</taxon>
        <taxon>Dorylaimia</taxon>
        <taxon>Trichinellida</taxon>
        <taxon>Trichuridae</taxon>
        <taxon>Trichuris</taxon>
    </lineage>
</organism>
<proteinExistence type="inferred from homology"/>
<keyword evidence="3" id="KW-0808">Transferase</keyword>
<evidence type="ECO:0000256" key="7">
    <source>
        <dbReference type="ARBA" id="ARBA00023098"/>
    </source>
</evidence>
<dbReference type="GO" id="GO:0000139">
    <property type="term" value="C:Golgi membrane"/>
    <property type="evidence" value="ECO:0007669"/>
    <property type="project" value="TreeGrafter"/>
</dbReference>
<dbReference type="WBParaSite" id="TMUE_2000008077.4">
    <property type="protein sequence ID" value="TMUE_2000008077.4"/>
    <property type="gene ID" value="WBGene00290724"/>
</dbReference>
<feature type="transmembrane region" description="Helical" evidence="10">
    <location>
        <begin position="232"/>
        <end position="250"/>
    </location>
</feature>
<dbReference type="GO" id="GO:0005886">
    <property type="term" value="C:plasma membrane"/>
    <property type="evidence" value="ECO:0007669"/>
    <property type="project" value="TreeGrafter"/>
</dbReference>
<keyword evidence="12" id="KW-1185">Reference proteome</keyword>
<keyword evidence="6 10" id="KW-1133">Transmembrane helix</keyword>
<dbReference type="WBParaSite" id="TMUE_2000008077.1">
    <property type="protein sequence ID" value="TMUE_2000008077.1"/>
    <property type="gene ID" value="WBGene00290724"/>
</dbReference>
<keyword evidence="5" id="KW-0746">Sphingolipid metabolism</keyword>
<feature type="transmembrane region" description="Helical" evidence="10">
    <location>
        <begin position="102"/>
        <end position="124"/>
    </location>
</feature>
<feature type="transmembrane region" description="Helical" evidence="10">
    <location>
        <begin position="54"/>
        <end position="74"/>
    </location>
</feature>
<dbReference type="PANTHER" id="PTHR21290:SF23">
    <property type="entry name" value="PHOSPHATIDYLCHOLINE:CERAMIDE CHOLINEPHOSPHOTRANSFERASE 2"/>
    <property type="match status" value="1"/>
</dbReference>
<comment type="subcellular location">
    <subcellularLocation>
        <location evidence="1">Membrane</location>
        <topology evidence="1">Multi-pass membrane protein</topology>
    </subcellularLocation>
</comment>
<keyword evidence="8 10" id="KW-0472">Membrane</keyword>
<dbReference type="SUPFAM" id="SSF48317">
    <property type="entry name" value="Acid phosphatase/Vanadium-dependent haloperoxidase"/>
    <property type="match status" value="1"/>
</dbReference>
<evidence type="ECO:0000256" key="4">
    <source>
        <dbReference type="ARBA" id="ARBA00022692"/>
    </source>
</evidence>
<dbReference type="GO" id="GO:0033188">
    <property type="term" value="F:sphingomyelin synthase activity"/>
    <property type="evidence" value="ECO:0007669"/>
    <property type="project" value="TreeGrafter"/>
</dbReference>
<dbReference type="InterPro" id="IPR045221">
    <property type="entry name" value="Sphingomyelin_synth-like"/>
</dbReference>
<evidence type="ECO:0000256" key="3">
    <source>
        <dbReference type="ARBA" id="ARBA00022679"/>
    </source>
</evidence>
<dbReference type="PANTHER" id="PTHR21290">
    <property type="entry name" value="SPHINGOMYELIN SYNTHETASE"/>
    <property type="match status" value="1"/>
</dbReference>
<dbReference type="WBParaSite" id="TMUE_2000008077.2">
    <property type="protein sequence ID" value="TMUE_2000008077.2"/>
    <property type="gene ID" value="WBGene00290724"/>
</dbReference>
<dbReference type="GO" id="GO:0046513">
    <property type="term" value="P:ceramide biosynthetic process"/>
    <property type="evidence" value="ECO:0007669"/>
    <property type="project" value="TreeGrafter"/>
</dbReference>
<dbReference type="Proteomes" id="UP000046395">
    <property type="component" value="Unassembled WGS sequence"/>
</dbReference>
<dbReference type="InterPro" id="IPR025749">
    <property type="entry name" value="Sphingomyelin_synth-like_dom"/>
</dbReference>
<evidence type="ECO:0000313" key="14">
    <source>
        <dbReference type="WBParaSite" id="TMUE_2000008077.2"/>
    </source>
</evidence>
<evidence type="ECO:0000256" key="9">
    <source>
        <dbReference type="SAM" id="MobiDB-lite"/>
    </source>
</evidence>
<keyword evidence="7" id="KW-0443">Lipid metabolism</keyword>
<feature type="transmembrane region" description="Helical" evidence="10">
    <location>
        <begin position="197"/>
        <end position="220"/>
    </location>
</feature>
<evidence type="ECO:0000313" key="13">
    <source>
        <dbReference type="WBParaSite" id="TMUE_2000008077.1"/>
    </source>
</evidence>
<dbReference type="InterPro" id="IPR036938">
    <property type="entry name" value="PAP2/HPO_sf"/>
</dbReference>
<evidence type="ECO:0000256" key="1">
    <source>
        <dbReference type="ARBA" id="ARBA00004141"/>
    </source>
</evidence>
<reference evidence="12" key="2">
    <citation type="submission" date="2014-03" db="EMBL/GenBank/DDBJ databases">
        <title>The whipworm genome and dual-species transcriptomics of an intimate host-pathogen interaction.</title>
        <authorList>
            <person name="Foth B.J."/>
            <person name="Tsai I.J."/>
            <person name="Reid A.J."/>
            <person name="Bancroft A.J."/>
            <person name="Nichol S."/>
            <person name="Tracey A."/>
            <person name="Holroyd N."/>
            <person name="Cotton J.A."/>
            <person name="Stanley E.J."/>
            <person name="Zarowiecki M."/>
            <person name="Liu J.Z."/>
            <person name="Huckvale T."/>
            <person name="Cooper P.J."/>
            <person name="Grencis R.K."/>
            <person name="Berriman M."/>
        </authorList>
    </citation>
    <scope>NUCLEOTIDE SEQUENCE [LARGE SCALE GENOMIC DNA]</scope>
    <source>
        <strain evidence="12">Edinburgh</strain>
    </source>
</reference>
<name>A0A5S6QMI9_TRIMR</name>
<dbReference type="GO" id="GO:0006686">
    <property type="term" value="P:sphingomyelin biosynthetic process"/>
    <property type="evidence" value="ECO:0007669"/>
    <property type="project" value="TreeGrafter"/>
</dbReference>
<dbReference type="STRING" id="70415.A0A5S6QMI9"/>
<feature type="compositionally biased region" description="Basic and acidic residues" evidence="9">
    <location>
        <begin position="9"/>
        <end position="21"/>
    </location>
</feature>
<keyword evidence="4 10" id="KW-0812">Transmembrane</keyword>